<keyword evidence="3" id="KW-0732">Signal</keyword>
<evidence type="ECO:0000256" key="7">
    <source>
        <dbReference type="ARBA" id="ARBA00023288"/>
    </source>
</evidence>
<evidence type="ECO:0000256" key="4">
    <source>
        <dbReference type="ARBA" id="ARBA00023136"/>
    </source>
</evidence>
<dbReference type="Gene3D" id="2.60.40.2100">
    <property type="match status" value="1"/>
</dbReference>
<comment type="similarity">
    <text evidence="2">Belongs to the bacteroidetes fimbrillin superfamily. FimB/Mfa2 family.</text>
</comment>
<keyword evidence="7" id="KW-0449">Lipoprotein</keyword>
<keyword evidence="6" id="KW-0998">Cell outer membrane</keyword>
<dbReference type="PROSITE" id="PS51257">
    <property type="entry name" value="PROKAR_LIPOPROTEIN"/>
    <property type="match status" value="1"/>
</dbReference>
<reference evidence="8" key="2">
    <citation type="journal article" date="2021" name="PeerJ">
        <title>Extensive microbial diversity within the chicken gut microbiome revealed by metagenomics and culture.</title>
        <authorList>
            <person name="Gilroy R."/>
            <person name="Ravi A."/>
            <person name="Getino M."/>
            <person name="Pursley I."/>
            <person name="Horton D.L."/>
            <person name="Alikhan N.F."/>
            <person name="Baker D."/>
            <person name="Gharbi K."/>
            <person name="Hall N."/>
            <person name="Watson M."/>
            <person name="Adriaenssens E.M."/>
            <person name="Foster-Nyarko E."/>
            <person name="Jarju S."/>
            <person name="Secka A."/>
            <person name="Antonio M."/>
            <person name="Oren A."/>
            <person name="Chaudhuri R.R."/>
            <person name="La Ragione R."/>
            <person name="Hildebrand F."/>
            <person name="Pallen M.J."/>
        </authorList>
    </citation>
    <scope>NUCLEOTIDE SEQUENCE</scope>
    <source>
        <strain evidence="8">B2-22910</strain>
    </source>
</reference>
<accession>A0A9D9IDD5</accession>
<name>A0A9D9IDD5_9BACT</name>
<dbReference type="Gene3D" id="2.60.40.2090">
    <property type="match status" value="1"/>
</dbReference>
<keyword evidence="5" id="KW-0564">Palmitate</keyword>
<comment type="subcellular location">
    <subcellularLocation>
        <location evidence="1">Cell outer membrane</location>
    </subcellularLocation>
</comment>
<evidence type="ECO:0000313" key="8">
    <source>
        <dbReference type="EMBL" id="MBO8470196.1"/>
    </source>
</evidence>
<gene>
    <name evidence="8" type="ORF">IAB82_00170</name>
</gene>
<evidence type="ECO:0000256" key="5">
    <source>
        <dbReference type="ARBA" id="ARBA00023139"/>
    </source>
</evidence>
<evidence type="ECO:0000313" key="9">
    <source>
        <dbReference type="Proteomes" id="UP000823603"/>
    </source>
</evidence>
<dbReference type="InterPro" id="IPR014941">
    <property type="entry name" value="FimB/Mfa2/Mfa3"/>
</dbReference>
<comment type="caution">
    <text evidence="8">The sequence shown here is derived from an EMBL/GenBank/DDBJ whole genome shotgun (WGS) entry which is preliminary data.</text>
</comment>
<keyword evidence="4" id="KW-0472">Membrane</keyword>
<evidence type="ECO:0000256" key="6">
    <source>
        <dbReference type="ARBA" id="ARBA00023237"/>
    </source>
</evidence>
<evidence type="ECO:0000256" key="1">
    <source>
        <dbReference type="ARBA" id="ARBA00004442"/>
    </source>
</evidence>
<dbReference type="EMBL" id="JADIMB010000001">
    <property type="protein sequence ID" value="MBO8470196.1"/>
    <property type="molecule type" value="Genomic_DNA"/>
</dbReference>
<evidence type="ECO:0000256" key="2">
    <source>
        <dbReference type="ARBA" id="ARBA00007248"/>
    </source>
</evidence>
<dbReference type="Proteomes" id="UP000823603">
    <property type="component" value="Unassembled WGS sequence"/>
</dbReference>
<organism evidence="8 9">
    <name type="scientific">Candidatus Cryptobacteroides faecavium</name>
    <dbReference type="NCBI Taxonomy" id="2840762"/>
    <lineage>
        <taxon>Bacteria</taxon>
        <taxon>Pseudomonadati</taxon>
        <taxon>Bacteroidota</taxon>
        <taxon>Bacteroidia</taxon>
        <taxon>Bacteroidales</taxon>
        <taxon>Candidatus Cryptobacteroides</taxon>
    </lineage>
</organism>
<evidence type="ECO:0000256" key="3">
    <source>
        <dbReference type="ARBA" id="ARBA00022729"/>
    </source>
</evidence>
<proteinExistence type="inferred from homology"/>
<dbReference type="AlphaFoldDB" id="A0A9D9IDD5"/>
<dbReference type="Pfam" id="PF08842">
    <property type="entry name" value="Mfa2"/>
    <property type="match status" value="1"/>
</dbReference>
<dbReference type="GO" id="GO:0009279">
    <property type="term" value="C:cell outer membrane"/>
    <property type="evidence" value="ECO:0007669"/>
    <property type="project" value="UniProtKB-SubCell"/>
</dbReference>
<reference evidence="8" key="1">
    <citation type="submission" date="2020-10" db="EMBL/GenBank/DDBJ databases">
        <authorList>
            <person name="Gilroy R."/>
        </authorList>
    </citation>
    <scope>NUCLEOTIDE SEQUENCE</scope>
    <source>
        <strain evidence="8">B2-22910</strain>
    </source>
</reference>
<sequence length="322" mass="35058">MQRLIFILAIAAFLNVLSGCTKEDLSECPAPGVDILCTFTRNETGEDRLPEKMEHMDFFVYDADGTLVETCHVTAGEMTAGPHGMVAEKMLLLPAGSYTIVGWANVKETSHTFGSTGNIDSAVLQTVCEDNGSGKTVSHTMPAVLWGKASLEVPMSRIASCSMDMTQDTHDIHIQIAGPGEYDISLSASNGYYRFDNTPADDSSPIAITYLPENPNEPLSTLEQGHTVTVSRSEESGWHNTLRTQSLYIGDDSRVTIRLSGTGDVVFDESLTGLICKDPSIKTDEDLAKIEHYDLKFKTDILSGLVLVQVNDWVVKDQNTGV</sequence>
<protein>
    <submittedName>
        <fullName evidence="8">FimB/Mfa2 family fimbrial subunit</fullName>
    </submittedName>
</protein>